<proteinExistence type="predicted"/>
<accession>A0A4U5NFA0</accession>
<organism evidence="2">
    <name type="scientific">Steinernema carpocapsae</name>
    <name type="common">Entomopathogenic nematode</name>
    <dbReference type="NCBI Taxonomy" id="34508"/>
    <lineage>
        <taxon>Eukaryota</taxon>
        <taxon>Metazoa</taxon>
        <taxon>Ecdysozoa</taxon>
        <taxon>Nematoda</taxon>
        <taxon>Chromadorea</taxon>
        <taxon>Rhabditida</taxon>
        <taxon>Tylenchina</taxon>
        <taxon>Panagrolaimomorpha</taxon>
        <taxon>Strongyloidoidea</taxon>
        <taxon>Steinernematidae</taxon>
        <taxon>Steinernema</taxon>
    </lineage>
</organism>
<reference evidence="2" key="2">
    <citation type="journal article" date="2015" name="Genome Biol.">
        <title>Comparative genomics of Steinernema reveals deeply conserved gene regulatory networks.</title>
        <authorList>
            <person name="Dillman A.R."/>
            <person name="Macchietto M."/>
            <person name="Porter C.F."/>
            <person name="Rogers A."/>
            <person name="Williams B."/>
            <person name="Antoshechkin I."/>
            <person name="Lee M.M."/>
            <person name="Goodwin Z."/>
            <person name="Lu X."/>
            <person name="Lewis E.E."/>
            <person name="Goodrich-Blair H."/>
            <person name="Stock S.P."/>
            <person name="Adams B.J."/>
            <person name="Sternberg P.W."/>
            <person name="Mortazavi A."/>
        </authorList>
    </citation>
    <scope>NUCLEOTIDE SEQUENCE [LARGE SCALE GENOMIC DNA]</scope>
    <source>
        <strain evidence="2">ALL</strain>
    </source>
</reference>
<comment type="caution">
    <text evidence="2">The sequence shown here is derived from an EMBL/GenBank/DDBJ whole genome shotgun (WGS) entry which is preliminary data.</text>
</comment>
<evidence type="ECO:0000256" key="1">
    <source>
        <dbReference type="SAM" id="MobiDB-lite"/>
    </source>
</evidence>
<feature type="region of interest" description="Disordered" evidence="1">
    <location>
        <begin position="1"/>
        <end position="26"/>
    </location>
</feature>
<reference evidence="2" key="1">
    <citation type="submission" date="2013-11" db="EMBL/GenBank/DDBJ databases">
        <authorList>
            <person name="Sternberg P."/>
            <person name="Dillman A."/>
            <person name="Macchietto M."/>
        </authorList>
    </citation>
    <scope>NUCLEOTIDE SEQUENCE</scope>
    <source>
        <strain evidence="2">ALL</strain>
    </source>
</reference>
<reference evidence="2" key="3">
    <citation type="journal article" date="2019" name="G3 (Bethesda)">
        <title>Hybrid Assembly of the Genome of the Entomopathogenic Nematode Steinernema carpocapsae Identifies the X-Chromosome.</title>
        <authorList>
            <person name="Serra L."/>
            <person name="Macchietto M."/>
            <person name="Macias-Munoz A."/>
            <person name="McGill C.J."/>
            <person name="Rodriguez I.M."/>
            <person name="Rodriguez B."/>
            <person name="Murad R."/>
            <person name="Mortazavi A."/>
        </authorList>
    </citation>
    <scope>NUCLEOTIDE SEQUENCE</scope>
    <source>
        <strain evidence="2">ALL</strain>
    </source>
</reference>
<protein>
    <submittedName>
        <fullName evidence="2">Uncharacterized protein</fullName>
    </submittedName>
</protein>
<name>A0A4U5NFA0_STECR</name>
<dbReference type="EMBL" id="AZBU02000004">
    <property type="protein sequence ID" value="TKR81356.1"/>
    <property type="molecule type" value="Genomic_DNA"/>
</dbReference>
<dbReference type="AlphaFoldDB" id="A0A4U5NFA0"/>
<gene>
    <name evidence="2" type="ORF">L596_015239</name>
</gene>
<evidence type="ECO:0000313" key="2">
    <source>
        <dbReference type="EMBL" id="TKR81356.1"/>
    </source>
</evidence>
<sequence length="70" mass="8058">MNPSPGKEIMRQESEKEIEESGLGDDKEMKRWTSFVRRPLVRTQNATLRADSRVLETVLKPCGGQKRLKD</sequence>